<feature type="binding site" evidence="4">
    <location>
        <position position="66"/>
    </location>
    <ligand>
        <name>a divalent metal cation</name>
        <dbReference type="ChEBI" id="CHEBI:60240"/>
        <label>1</label>
    </ligand>
</feature>
<dbReference type="SUPFAM" id="SSF102705">
    <property type="entry name" value="NIF3 (NGG1p interacting factor 3)-like"/>
    <property type="match status" value="1"/>
</dbReference>
<evidence type="ECO:0000256" key="2">
    <source>
        <dbReference type="ARBA" id="ARBA00022112"/>
    </source>
</evidence>
<protein>
    <recommendedName>
        <fullName evidence="2">GTP cyclohydrolase 1 type 2 homolog</fullName>
    </recommendedName>
</protein>
<proteinExistence type="inferred from homology"/>
<reference evidence="5" key="1">
    <citation type="journal article" date="2011" name="ISME J.">
        <title>The endosymbionts of the deep-sea tubeworms Riftia pachyptila and Tevnia jerichonana share an identical physiology as revealed by proteogenomic analyses.</title>
        <authorList>
            <person name="Gardebrecht A."/>
            <person name="Markert S."/>
            <person name="Felbeck H."/>
            <person name="Thuermer A."/>
            <person name="Albrecht D."/>
            <person name="Wollherr A."/>
            <person name="Kabisch J."/>
            <person name="Lehmann R."/>
            <person name="Daniel R."/>
            <person name="Liesegang H."/>
            <person name="Hecker M."/>
            <person name="Sievert S.M."/>
            <person name="Schweder T."/>
        </authorList>
    </citation>
    <scope>NUCLEOTIDE SEQUENCE [LARGE SCALE GENOMIC DNA]</scope>
</reference>
<gene>
    <name evidence="5" type="ORF">Rifp1Sym_br00060</name>
</gene>
<name>G2DDT6_9GAMM</name>
<dbReference type="NCBIfam" id="TIGR00486">
    <property type="entry name" value="YbgI_SA1388"/>
    <property type="match status" value="1"/>
</dbReference>
<sequence length="252" mass="27605">MRMVDLNELESYCNAQLGANEFDDYCPNGVQVEAAQQVRRLMVGVTACQALIDAAVEWRADALLVHHGFFWKGEAAPLRGIKGRRIASLIKNNVSLLAYHLPLDAHPEWGNNRQLARVLGLESAQSTPAGRGLVWQAELSRPISGVTLERQIAQALGRTPLHIDAAERMIGRIGWCSGAAQGFIEEVADLGLDAYISGEISESTVHLARERGIHYFAAGHHATERYGVQALGERLAERFALELSFIDIDSPA</sequence>
<keyword evidence="6" id="KW-1185">Reference proteome</keyword>
<dbReference type="EMBL" id="AFOC01000045">
    <property type="protein sequence ID" value="EGV51199.1"/>
    <property type="molecule type" value="Genomic_DNA"/>
</dbReference>
<dbReference type="GO" id="GO:0046872">
    <property type="term" value="F:metal ion binding"/>
    <property type="evidence" value="ECO:0007669"/>
    <property type="project" value="UniProtKB-KW"/>
</dbReference>
<evidence type="ECO:0000256" key="3">
    <source>
        <dbReference type="ARBA" id="ARBA00022723"/>
    </source>
</evidence>
<dbReference type="AlphaFoldDB" id="G2DDT6"/>
<comment type="caution">
    <text evidence="5">The sequence shown here is derived from an EMBL/GenBank/DDBJ whole genome shotgun (WGS) entry which is preliminary data.</text>
</comment>
<dbReference type="InterPro" id="IPR036069">
    <property type="entry name" value="DUF34/NIF3_sf"/>
</dbReference>
<organism evidence="5 6">
    <name type="scientific">endosymbiont of Riftia pachyptila</name>
    <name type="common">vent Ph05</name>
    <dbReference type="NCBI Taxonomy" id="1048808"/>
    <lineage>
        <taxon>Bacteria</taxon>
        <taxon>Pseudomonadati</taxon>
        <taxon>Pseudomonadota</taxon>
        <taxon>Gammaproteobacteria</taxon>
        <taxon>sulfur-oxidizing symbionts</taxon>
    </lineage>
</organism>
<evidence type="ECO:0000313" key="6">
    <source>
        <dbReference type="Proteomes" id="UP000004491"/>
    </source>
</evidence>
<comment type="similarity">
    <text evidence="1">Belongs to the GTP cyclohydrolase I type 2/NIF3 family.</text>
</comment>
<dbReference type="InterPro" id="IPR002678">
    <property type="entry name" value="DUF34/NIF3"/>
</dbReference>
<feature type="binding site" evidence="4">
    <location>
        <position position="224"/>
    </location>
    <ligand>
        <name>a divalent metal cation</name>
        <dbReference type="ChEBI" id="CHEBI:60240"/>
        <label>1</label>
    </ligand>
</feature>
<dbReference type="FunFam" id="3.40.1390.30:FF:000002">
    <property type="entry name" value="Nif3-like dinuclear metal center protein"/>
    <property type="match status" value="1"/>
</dbReference>
<feature type="binding site" evidence="4">
    <location>
        <position position="67"/>
    </location>
    <ligand>
        <name>a divalent metal cation</name>
        <dbReference type="ChEBI" id="CHEBI:60240"/>
        <label>1</label>
    </ligand>
</feature>
<dbReference type="Gene3D" id="3.40.1390.30">
    <property type="entry name" value="NIF3 (NGG1p interacting factor 3)-like"/>
    <property type="match status" value="2"/>
</dbReference>
<evidence type="ECO:0000256" key="1">
    <source>
        <dbReference type="ARBA" id="ARBA00006964"/>
    </source>
</evidence>
<dbReference type="PANTHER" id="PTHR13799:SF14">
    <property type="entry name" value="GTP CYCLOHYDROLASE 1 TYPE 2 HOMOLOG"/>
    <property type="match status" value="1"/>
</dbReference>
<dbReference type="Pfam" id="PF01784">
    <property type="entry name" value="DUF34_NIF3"/>
    <property type="match status" value="1"/>
</dbReference>
<feature type="binding site" evidence="4">
    <location>
        <position position="104"/>
    </location>
    <ligand>
        <name>a divalent metal cation</name>
        <dbReference type="ChEBI" id="CHEBI:60240"/>
        <label>1</label>
    </ligand>
</feature>
<feature type="binding site" evidence="4">
    <location>
        <position position="220"/>
    </location>
    <ligand>
        <name>a divalent metal cation</name>
        <dbReference type="ChEBI" id="CHEBI:60240"/>
        <label>1</label>
    </ligand>
</feature>
<dbReference type="Proteomes" id="UP000004491">
    <property type="component" value="Unassembled WGS sequence"/>
</dbReference>
<accession>G2DDT6</accession>
<dbReference type="GO" id="GO:0005737">
    <property type="term" value="C:cytoplasm"/>
    <property type="evidence" value="ECO:0007669"/>
    <property type="project" value="TreeGrafter"/>
</dbReference>
<evidence type="ECO:0000313" key="5">
    <source>
        <dbReference type="EMBL" id="EGV51199.1"/>
    </source>
</evidence>
<keyword evidence="3 4" id="KW-0479">Metal-binding</keyword>
<dbReference type="PANTHER" id="PTHR13799">
    <property type="entry name" value="NGG1 INTERACTING FACTOR 3"/>
    <property type="match status" value="1"/>
</dbReference>
<dbReference type="PATRIC" id="fig|1048808.3.peg.1772"/>
<evidence type="ECO:0000256" key="4">
    <source>
        <dbReference type="PIRSR" id="PIRSR602678-1"/>
    </source>
</evidence>